<dbReference type="Gene3D" id="3.30.1360.40">
    <property type="match status" value="1"/>
</dbReference>
<dbReference type="AlphaFoldDB" id="A0A0G0TVM8"/>
<dbReference type="InterPro" id="IPR002661">
    <property type="entry name" value="Ribosome_recyc_fac"/>
</dbReference>
<evidence type="ECO:0000256" key="4">
    <source>
        <dbReference type="SAM" id="Coils"/>
    </source>
</evidence>
<comment type="similarity">
    <text evidence="1 3">Belongs to the RRF family.</text>
</comment>
<dbReference type="EMBL" id="LBYB01000005">
    <property type="protein sequence ID" value="KKR41977.1"/>
    <property type="molecule type" value="Genomic_DNA"/>
</dbReference>
<proteinExistence type="inferred from homology"/>
<sequence length="184" mass="20997">MDPVLTEPNAKIDAVLHHFKVEISAIRAGRANPSLVENVSVEAYGSKMKLNEVGNISAPQPTLLTIQVWDATILDKVIKAIQEANLGLNPSNEGTLIRLPIPPLTAERREEFIKLLHKKAEDAHVSIRQIRQDFRNAWKKESEEGKFGEDEFFRREKVLQELIDKKIQEIEDLKKVKEEELTQI</sequence>
<dbReference type="Pfam" id="PF01765">
    <property type="entry name" value="RRF"/>
    <property type="match status" value="1"/>
</dbReference>
<dbReference type="GO" id="GO:0043023">
    <property type="term" value="F:ribosomal large subunit binding"/>
    <property type="evidence" value="ECO:0007669"/>
    <property type="project" value="TreeGrafter"/>
</dbReference>
<evidence type="ECO:0000313" key="6">
    <source>
        <dbReference type="EMBL" id="KKR41977.1"/>
    </source>
</evidence>
<dbReference type="CDD" id="cd00520">
    <property type="entry name" value="RRF"/>
    <property type="match status" value="1"/>
</dbReference>
<dbReference type="GO" id="GO:0005737">
    <property type="term" value="C:cytoplasm"/>
    <property type="evidence" value="ECO:0007669"/>
    <property type="project" value="UniProtKB-SubCell"/>
</dbReference>
<comment type="function">
    <text evidence="3">Responsible for the release of ribosomes from messenger RNA at the termination of protein biosynthesis. May increase the efficiency of translation by recycling ribosomes from one round of translation to another.</text>
</comment>
<evidence type="ECO:0000313" key="7">
    <source>
        <dbReference type="Proteomes" id="UP000034881"/>
    </source>
</evidence>
<evidence type="ECO:0000256" key="3">
    <source>
        <dbReference type="HAMAP-Rule" id="MF_00040"/>
    </source>
</evidence>
<organism evidence="6 7">
    <name type="scientific">Candidatus Daviesbacteria bacterium GW2011_GWC2_40_12</name>
    <dbReference type="NCBI Taxonomy" id="1618431"/>
    <lineage>
        <taxon>Bacteria</taxon>
        <taxon>Candidatus Daviesiibacteriota</taxon>
    </lineage>
</organism>
<dbReference type="NCBIfam" id="TIGR00496">
    <property type="entry name" value="frr"/>
    <property type="match status" value="1"/>
</dbReference>
<feature type="domain" description="Ribosome recycling factor" evidence="5">
    <location>
        <begin position="19"/>
        <end position="181"/>
    </location>
</feature>
<comment type="caution">
    <text evidence="6">The sequence shown here is derived from an EMBL/GenBank/DDBJ whole genome shotgun (WGS) entry which is preliminary data.</text>
</comment>
<dbReference type="PANTHER" id="PTHR20982:SF3">
    <property type="entry name" value="MITOCHONDRIAL RIBOSOME RECYCLING FACTOR PSEUDO 1"/>
    <property type="match status" value="1"/>
</dbReference>
<keyword evidence="2 3" id="KW-0648">Protein biosynthesis</keyword>
<accession>A0A0G0TVM8</accession>
<evidence type="ECO:0000259" key="5">
    <source>
        <dbReference type="Pfam" id="PF01765"/>
    </source>
</evidence>
<name>A0A0G0TVM8_9BACT</name>
<dbReference type="HAMAP" id="MF_00040">
    <property type="entry name" value="RRF"/>
    <property type="match status" value="1"/>
</dbReference>
<dbReference type="PANTHER" id="PTHR20982">
    <property type="entry name" value="RIBOSOME RECYCLING FACTOR"/>
    <property type="match status" value="1"/>
</dbReference>
<protein>
    <recommendedName>
        <fullName evidence="3">Ribosome-recycling factor</fullName>
        <shortName evidence="3">RRF</shortName>
    </recommendedName>
    <alternativeName>
        <fullName evidence="3">Ribosome-releasing factor</fullName>
    </alternativeName>
</protein>
<keyword evidence="4" id="KW-0175">Coiled coil</keyword>
<evidence type="ECO:0000256" key="2">
    <source>
        <dbReference type="ARBA" id="ARBA00022917"/>
    </source>
</evidence>
<feature type="coiled-coil region" evidence="4">
    <location>
        <begin position="156"/>
        <end position="183"/>
    </location>
</feature>
<dbReference type="Proteomes" id="UP000034881">
    <property type="component" value="Unassembled WGS sequence"/>
</dbReference>
<dbReference type="PATRIC" id="fig|1618431.3.peg.830"/>
<dbReference type="FunFam" id="3.30.1360.40:FF:000001">
    <property type="entry name" value="Ribosome-recycling factor"/>
    <property type="match status" value="1"/>
</dbReference>
<evidence type="ECO:0000256" key="1">
    <source>
        <dbReference type="ARBA" id="ARBA00005912"/>
    </source>
</evidence>
<dbReference type="Gene3D" id="1.10.132.20">
    <property type="entry name" value="Ribosome-recycling factor"/>
    <property type="match status" value="1"/>
</dbReference>
<dbReference type="InterPro" id="IPR036191">
    <property type="entry name" value="RRF_sf"/>
</dbReference>
<dbReference type="GO" id="GO:0006415">
    <property type="term" value="P:translational termination"/>
    <property type="evidence" value="ECO:0007669"/>
    <property type="project" value="UniProtKB-UniRule"/>
</dbReference>
<gene>
    <name evidence="3" type="primary">frr</name>
    <name evidence="6" type="ORF">UT77_C0005G0092</name>
</gene>
<reference evidence="6 7" key="1">
    <citation type="journal article" date="2015" name="Nature">
        <title>rRNA introns, odd ribosomes, and small enigmatic genomes across a large radiation of phyla.</title>
        <authorList>
            <person name="Brown C.T."/>
            <person name="Hug L.A."/>
            <person name="Thomas B.C."/>
            <person name="Sharon I."/>
            <person name="Castelle C.J."/>
            <person name="Singh A."/>
            <person name="Wilkins M.J."/>
            <person name="Williams K.H."/>
            <person name="Banfield J.F."/>
        </authorList>
    </citation>
    <scope>NUCLEOTIDE SEQUENCE [LARGE SCALE GENOMIC DNA]</scope>
</reference>
<dbReference type="SUPFAM" id="SSF55194">
    <property type="entry name" value="Ribosome recycling factor, RRF"/>
    <property type="match status" value="1"/>
</dbReference>
<comment type="subcellular location">
    <subcellularLocation>
        <location evidence="3">Cytoplasm</location>
    </subcellularLocation>
</comment>
<keyword evidence="3" id="KW-0963">Cytoplasm</keyword>
<dbReference type="InterPro" id="IPR023584">
    <property type="entry name" value="Ribosome_recyc_fac_dom"/>
</dbReference>